<dbReference type="RefSeq" id="WP_189355881.1">
    <property type="nucleotide sequence ID" value="NZ_BMYU01000002.1"/>
</dbReference>
<dbReference type="Gene3D" id="3.40.50.1110">
    <property type="entry name" value="SGNH hydrolase"/>
    <property type="match status" value="1"/>
</dbReference>
<keyword evidence="1" id="KW-0131">Cell cycle</keyword>
<organism evidence="1 2">
    <name type="scientific">Undibacterium squillarum</name>
    <dbReference type="NCBI Taxonomy" id="1131567"/>
    <lineage>
        <taxon>Bacteria</taxon>
        <taxon>Pseudomonadati</taxon>
        <taxon>Pseudomonadota</taxon>
        <taxon>Betaproteobacteria</taxon>
        <taxon>Burkholderiales</taxon>
        <taxon>Oxalobacteraceae</taxon>
        <taxon>Undibacterium</taxon>
    </lineage>
</organism>
<keyword evidence="2" id="KW-1185">Reference proteome</keyword>
<dbReference type="CDD" id="cd00229">
    <property type="entry name" value="SGNH_hydrolase"/>
    <property type="match status" value="1"/>
</dbReference>
<keyword evidence="1" id="KW-0132">Cell division</keyword>
<reference evidence="2" key="1">
    <citation type="journal article" date="2019" name="Int. J. Syst. Evol. Microbiol.">
        <title>The Global Catalogue of Microorganisms (GCM) 10K type strain sequencing project: providing services to taxonomists for standard genome sequencing and annotation.</title>
        <authorList>
            <consortium name="The Broad Institute Genomics Platform"/>
            <consortium name="The Broad Institute Genome Sequencing Center for Infectious Disease"/>
            <person name="Wu L."/>
            <person name="Ma J."/>
        </authorList>
    </citation>
    <scope>NUCLEOTIDE SEQUENCE [LARGE SCALE GENOMIC DNA]</scope>
    <source>
        <strain evidence="2">KCTC 23917</strain>
    </source>
</reference>
<evidence type="ECO:0000313" key="2">
    <source>
        <dbReference type="Proteomes" id="UP000653343"/>
    </source>
</evidence>
<dbReference type="EMBL" id="BMYU01000002">
    <property type="protein sequence ID" value="GGX34226.1"/>
    <property type="molecule type" value="Genomic_DNA"/>
</dbReference>
<dbReference type="InterPro" id="IPR036514">
    <property type="entry name" value="SGNH_hydro_sf"/>
</dbReference>
<comment type="caution">
    <text evidence="1">The sequence shown here is derived from an EMBL/GenBank/DDBJ whole genome shotgun (WGS) entry which is preliminary data.</text>
</comment>
<evidence type="ECO:0000313" key="1">
    <source>
        <dbReference type="EMBL" id="GGX34226.1"/>
    </source>
</evidence>
<protein>
    <submittedName>
        <fullName evidence="1">Cell division protein FtsQ</fullName>
    </submittedName>
</protein>
<dbReference type="SUPFAM" id="SSF52266">
    <property type="entry name" value="SGNH hydrolase"/>
    <property type="match status" value="1"/>
</dbReference>
<gene>
    <name evidence="1" type="primary">wssF</name>
    <name evidence="1" type="ORF">GCM10010946_09220</name>
</gene>
<proteinExistence type="predicted"/>
<sequence length="212" mass="23335">MLEGIRILIIGASHLATPGYLITGLHDQLQAKGAQVHSIGVCGVTPSAWVSETQGLCGSAERKGKSPPRLSILRAAHTTPVRTLIAQDQPQWVIVVMGDTLAGYKEGNFSRQWAWTEVQQLTSQLEQSQTRCIWVGPPWGNDGGALQKSNQRVKQVSDFLAEHVAPCRYINSLTMSRPGQWATADGQHFYDDGYRAWSTAITREVLQIVNSR</sequence>
<name>A0ABQ2XV02_9BURK</name>
<dbReference type="Proteomes" id="UP000653343">
    <property type="component" value="Unassembled WGS sequence"/>
</dbReference>
<accession>A0ABQ2XV02</accession>
<dbReference type="GO" id="GO:0051301">
    <property type="term" value="P:cell division"/>
    <property type="evidence" value="ECO:0007669"/>
    <property type="project" value="UniProtKB-KW"/>
</dbReference>